<keyword evidence="3" id="KW-1185">Reference proteome</keyword>
<sequence>MNKNGKLIVIGSGIKSIAHFTLESQAHLQQADIVLYAASDPVTDMWIQKQNPNSFDLYQYYGNTKNRIITYTQMIERVMMELRSGKYVCALFYGHPGVFVTPSHNAIELARREGYEAEMLPGISAEDCLFADLGVDPSIPGLQTYEATDLLLRQRSINTEINAVIWQVGCVGDVGFKFHGYDNEKLNILLDYLDKFYPPDQIVYNYVASMFSMAKPKKDKFKLSDFRDPSIAKEVTGISTFFIPAVTMTESDIEMSKKLGLKSGKSRSNPLICDHELYPSYKKVALKNISEHLIPEGYKFSHSSDALYNLVTRLALDFKELYKYRENPSAYLKLIPELTPTERNMLTMQHHGALRMLFKRDRMEEARLFVDEAIKKPTIANEYLKKQQAEYDALINEEISESDYEARLVKWFLDKGYATTPSAVTASINVLEMPDIIDFSGEYQCVLTMNDSKQKVSVKVNILDQTIAVNNELIETPYFGGDHVIWSKEDKNNSTGVLTFSKQLNAFILEGKYANNSSVLPETYNLHGVTDTAYN</sequence>
<dbReference type="GO" id="GO:0008168">
    <property type="term" value="F:methyltransferase activity"/>
    <property type="evidence" value="ECO:0007669"/>
    <property type="project" value="UniProtKB-KW"/>
</dbReference>
<keyword evidence="2" id="KW-0489">Methyltransferase</keyword>
<gene>
    <name evidence="2" type="ordered locus">Slin_3709</name>
</gene>
<dbReference type="CDD" id="cd19916">
    <property type="entry name" value="OphMA_like"/>
    <property type="match status" value="1"/>
</dbReference>
<dbReference type="STRING" id="504472.Slin_3709"/>
<dbReference type="SUPFAM" id="SSF53790">
    <property type="entry name" value="Tetrapyrrole methylase"/>
    <property type="match status" value="1"/>
</dbReference>
<dbReference type="Pfam" id="PF00590">
    <property type="entry name" value="TP_methylase"/>
    <property type="match status" value="1"/>
</dbReference>
<protein>
    <submittedName>
        <fullName evidence="2">Uroporphyrin-III C/tetrapyrrole (Corrin/Porphyrin) methyltransferase</fullName>
    </submittedName>
</protein>
<accession>D2QBX6</accession>
<dbReference type="KEGG" id="sli:Slin_3709"/>
<dbReference type="Proteomes" id="UP000002028">
    <property type="component" value="Chromosome"/>
</dbReference>
<dbReference type="RefSeq" id="WP_012928227.1">
    <property type="nucleotide sequence ID" value="NC_013730.1"/>
</dbReference>
<proteinExistence type="predicted"/>
<keyword evidence="2" id="KW-0808">Transferase</keyword>
<dbReference type="InterPro" id="IPR035996">
    <property type="entry name" value="4pyrrol_Methylase_sf"/>
</dbReference>
<organism evidence="2 3">
    <name type="scientific">Spirosoma linguale (strain ATCC 33905 / DSM 74 / LMG 10896 / Claus 1)</name>
    <dbReference type="NCBI Taxonomy" id="504472"/>
    <lineage>
        <taxon>Bacteria</taxon>
        <taxon>Pseudomonadati</taxon>
        <taxon>Bacteroidota</taxon>
        <taxon>Cytophagia</taxon>
        <taxon>Cytophagales</taxon>
        <taxon>Cytophagaceae</taxon>
        <taxon>Spirosoma</taxon>
    </lineage>
</organism>
<reference evidence="2 3" key="1">
    <citation type="journal article" date="2010" name="Stand. Genomic Sci.">
        <title>Complete genome sequence of Spirosoma linguale type strain (1).</title>
        <authorList>
            <person name="Lail K."/>
            <person name="Sikorski J."/>
            <person name="Saunders E."/>
            <person name="Lapidus A."/>
            <person name="Glavina Del Rio T."/>
            <person name="Copeland A."/>
            <person name="Tice H."/>
            <person name="Cheng J.-F."/>
            <person name="Lucas S."/>
            <person name="Nolan M."/>
            <person name="Bruce D."/>
            <person name="Goodwin L."/>
            <person name="Pitluck S."/>
            <person name="Ivanova N."/>
            <person name="Mavromatis K."/>
            <person name="Ovchinnikova G."/>
            <person name="Pati A."/>
            <person name="Chen A."/>
            <person name="Palaniappan K."/>
            <person name="Land M."/>
            <person name="Hauser L."/>
            <person name="Chang Y.-J."/>
            <person name="Jeffries C.D."/>
            <person name="Chain P."/>
            <person name="Brettin T."/>
            <person name="Detter J.C."/>
            <person name="Schuetze A."/>
            <person name="Rohde M."/>
            <person name="Tindall B.J."/>
            <person name="Goeker M."/>
            <person name="Bristow J."/>
            <person name="Eisen J.A."/>
            <person name="Markowitz V."/>
            <person name="Hugenholtz P."/>
            <person name="Kyrpides N.C."/>
            <person name="Klenk H.-P."/>
            <person name="Chen F."/>
        </authorList>
    </citation>
    <scope>NUCLEOTIDE SEQUENCE [LARGE SCALE GENOMIC DNA]</scope>
    <source>
        <strain evidence="3">ATCC 33905 / DSM 74 / LMG 10896 / Claus 1</strain>
    </source>
</reference>
<dbReference type="InterPro" id="IPR014777">
    <property type="entry name" value="4pyrrole_Mease_sub1"/>
</dbReference>
<dbReference type="Gene3D" id="3.40.1010.10">
    <property type="entry name" value="Cobalt-precorrin-4 Transmethylase, Domain 1"/>
    <property type="match status" value="1"/>
</dbReference>
<evidence type="ECO:0000313" key="3">
    <source>
        <dbReference type="Proteomes" id="UP000002028"/>
    </source>
</evidence>
<dbReference type="HOGENOM" id="CLU_508894_0_0_10"/>
<name>D2QBX6_SPILD</name>
<dbReference type="EMBL" id="CP001769">
    <property type="protein sequence ID" value="ADB39711.1"/>
    <property type="molecule type" value="Genomic_DNA"/>
</dbReference>
<dbReference type="eggNOG" id="COG2875">
    <property type="taxonomic scope" value="Bacteria"/>
</dbReference>
<evidence type="ECO:0000313" key="2">
    <source>
        <dbReference type="EMBL" id="ADB39711.1"/>
    </source>
</evidence>
<dbReference type="GO" id="GO:0032259">
    <property type="term" value="P:methylation"/>
    <property type="evidence" value="ECO:0007669"/>
    <property type="project" value="UniProtKB-KW"/>
</dbReference>
<evidence type="ECO:0000259" key="1">
    <source>
        <dbReference type="Pfam" id="PF00590"/>
    </source>
</evidence>
<dbReference type="InterPro" id="IPR000878">
    <property type="entry name" value="4pyrrol_Mease"/>
</dbReference>
<dbReference type="AlphaFoldDB" id="D2QBX6"/>
<feature type="domain" description="Tetrapyrrole methylase" evidence="1">
    <location>
        <begin position="6"/>
        <end position="143"/>
    </location>
</feature>